<dbReference type="InterPro" id="IPR036705">
    <property type="entry name" value="Ribosyl_crysJ1_sf"/>
</dbReference>
<reference evidence="1 2" key="1">
    <citation type="submission" date="2024-04" db="EMBL/GenBank/DDBJ databases">
        <title>draft genome sequnece of Paenibacillus filicis.</title>
        <authorList>
            <person name="Kim D.-U."/>
        </authorList>
    </citation>
    <scope>NUCLEOTIDE SEQUENCE [LARGE SCALE GENOMIC DNA]</scope>
    <source>
        <strain evidence="1 2">KACC14197</strain>
    </source>
</reference>
<gene>
    <name evidence="1" type="ORF">WMW72_10025</name>
</gene>
<dbReference type="Proteomes" id="UP001469365">
    <property type="component" value="Unassembled WGS sequence"/>
</dbReference>
<sequence>MTVSILNEQDYYRIVYGGWLGKNIGGTLGYAAEGKKELLNLTYYPELPDGPLENDDLDLQLVWLHALEQYGPGLTARELGQEWLEHIFFPFDEYGYALTNLRRGLVPPVAGAFNNPFTNCMGSPIRSEIWAMAAPGFPGQAAYYAYQDAIVDHAGGEGVYGEMFFAAIESAIFYEQDRDRLIAIGLQYIPEDSRTALALRDLLRWHRDGHSWTEARSLILEHHGRDNFTDAPQNIAFTILGWLYGEDFEDAILKAVNCGYDTDCTAATLGAILGMLLGPEGLPERWVKPVGDRVVVSPPIKGFPAPTSLDELTRRTIRAGKQVLAYADAGIVVHPELATSWSANHIGSGASAGIRELWTQQATANRYLLPAGTRREVDLELSIDYGNEGPAIAPAQTKSLEIVLTNRSRVALTGKLMLSVPGGWSVQDAADVQLQPGESIEWTAQLTASSDIAPYQELAVCWTRSHDGSVWAGQKIPFTLVGAARWTIWGPHSGEAGLEAVMAGNRIGWEQLPDASADGVYRARTRLVNPQERQLRLIAATSNPVKLKLNGQTVIDCPHATEFMPAYHRAHPEQLVELTLAAGSHEIEIETLTAGQPPEVYVLPVSIRETTVPGPYYYYTDMTFGV</sequence>
<organism evidence="1 2">
    <name type="scientific">Paenibacillus filicis</name>
    <dbReference type="NCBI Taxonomy" id="669464"/>
    <lineage>
        <taxon>Bacteria</taxon>
        <taxon>Bacillati</taxon>
        <taxon>Bacillota</taxon>
        <taxon>Bacilli</taxon>
        <taxon>Bacillales</taxon>
        <taxon>Paenibacillaceae</taxon>
        <taxon>Paenibacillus</taxon>
    </lineage>
</organism>
<name>A0ABU9DH96_9BACL</name>
<dbReference type="Gene3D" id="1.10.4080.10">
    <property type="entry name" value="ADP-ribosylation/Crystallin J1"/>
    <property type="match status" value="1"/>
</dbReference>
<keyword evidence="2" id="KW-1185">Reference proteome</keyword>
<evidence type="ECO:0000313" key="1">
    <source>
        <dbReference type="EMBL" id="MEK8128239.1"/>
    </source>
</evidence>
<dbReference type="InterPro" id="IPR005502">
    <property type="entry name" value="Ribosyl_crysJ1"/>
</dbReference>
<protein>
    <submittedName>
        <fullName evidence="1">ADP-ribosylglycohydrolase family protein</fullName>
    </submittedName>
</protein>
<evidence type="ECO:0000313" key="2">
    <source>
        <dbReference type="Proteomes" id="UP001469365"/>
    </source>
</evidence>
<dbReference type="RefSeq" id="WP_341415308.1">
    <property type="nucleotide sequence ID" value="NZ_JBBPCC010000005.1"/>
</dbReference>
<comment type="caution">
    <text evidence="1">The sequence shown here is derived from an EMBL/GenBank/DDBJ whole genome shotgun (WGS) entry which is preliminary data.</text>
</comment>
<accession>A0ABU9DH96</accession>
<proteinExistence type="predicted"/>
<dbReference type="EMBL" id="JBBPCC010000005">
    <property type="protein sequence ID" value="MEK8128239.1"/>
    <property type="molecule type" value="Genomic_DNA"/>
</dbReference>
<dbReference type="Pfam" id="PF03747">
    <property type="entry name" value="ADP_ribosyl_GH"/>
    <property type="match status" value="1"/>
</dbReference>
<dbReference type="SUPFAM" id="SSF101478">
    <property type="entry name" value="ADP-ribosylglycohydrolase"/>
    <property type="match status" value="1"/>
</dbReference>